<comment type="caution">
    <text evidence="2">The sequence shown here is derived from an EMBL/GenBank/DDBJ whole genome shotgun (WGS) entry which is preliminary data.</text>
</comment>
<protein>
    <submittedName>
        <fullName evidence="2">Uncharacterized protein</fullName>
    </submittedName>
</protein>
<dbReference type="Proteomes" id="UP001139031">
    <property type="component" value="Unassembled WGS sequence"/>
</dbReference>
<dbReference type="EMBL" id="JAIRAU010000001">
    <property type="protein sequence ID" value="MBZ5707842.1"/>
    <property type="molecule type" value="Genomic_DNA"/>
</dbReference>
<dbReference type="SMART" id="SM00706">
    <property type="entry name" value="TECPR"/>
    <property type="match status" value="5"/>
</dbReference>
<feature type="signal peptide" evidence="1">
    <location>
        <begin position="1"/>
        <end position="21"/>
    </location>
</feature>
<name>A0ABS7TI04_9BACT</name>
<dbReference type="InterPro" id="IPR006624">
    <property type="entry name" value="Beta-propeller_rpt_TECPR"/>
</dbReference>
<sequence length="807" mass="87601">MLRRVCLAAVVLVGCGRPHVAAPPVAAALPAPEPESSQQPDVVPERGPGICSESGWCWHHPLPQGNTLTSLAGTSATQVWAVGNDTLLRFDGERWERIADAPADVWLKQLAPRAAGGFWALGQRWHAQGDQGLLYAWDGRQWHDTGLVTASSDAMWVAGDRDIWLLSEAGRLSRWDGEALRDGPAPPTAEGNALAGTDERDVWLGADDGLFHWDGRRWTRVRREDTTGLLVRAPGDVWAADLAAVHHLEGGAWRSWPLAHDLLRRLYDGGDGSVWLVDSQQVLRFSAGEWRTIAANDSRLRALWSAPDGTAWGVGDKGILSRWDGERWTQSIDRRWLHPLHAIWGIADDDVWAAGREGLVAHFDGRAWTRVALPEAATIRAVWGSSANDVWAVGDGIFHWDGRAWSKADVHLWDTMDAVWGTGPRDVWAHGTDGVLHFDGCWWSAELAVGSFRRARGGATTAEGEPVLPALPGLLRKRGGAWEIAADSPQGRIVELHGTPRTGLWALQAARSGQALLRLDAGDIWTPLPLPAAAKEVVRFHVQAPDALWIVDSDGGVYRWDGATWRDEAQDLTRFHPAAMWVSPGGDIWLATFNDNAGLLRKPAARRTARAAAAAPPAPPAPTCGPDPTAVALAAELVHVDAGDLASSGSVSPADARETARVWLEALRNTQVLTLARVSALPLAVQGFRPCGDAPGVGRDVEEFRDLLDCVLADSVKHYVPREAQGEWTPRARGLSGTLKVIRPSGLARRMARYRPTIDALARAGHVLVQARTTDNNGMTIHFAVAVRATRSGPRVVAVFVDQLFEE</sequence>
<evidence type="ECO:0000313" key="3">
    <source>
        <dbReference type="Proteomes" id="UP001139031"/>
    </source>
</evidence>
<evidence type="ECO:0000313" key="2">
    <source>
        <dbReference type="EMBL" id="MBZ5707842.1"/>
    </source>
</evidence>
<feature type="chain" id="PRO_5046310325" evidence="1">
    <location>
        <begin position="22"/>
        <end position="807"/>
    </location>
</feature>
<evidence type="ECO:0000256" key="1">
    <source>
        <dbReference type="SAM" id="SignalP"/>
    </source>
</evidence>
<keyword evidence="3" id="KW-1185">Reference proteome</keyword>
<dbReference type="RefSeq" id="WP_224189605.1">
    <property type="nucleotide sequence ID" value="NZ_JAIRAU010000001.1"/>
</dbReference>
<dbReference type="PROSITE" id="PS51257">
    <property type="entry name" value="PROKAR_LIPOPROTEIN"/>
    <property type="match status" value="1"/>
</dbReference>
<accession>A0ABS7TI04</accession>
<gene>
    <name evidence="2" type="ORF">K7C98_01125</name>
</gene>
<reference evidence="2" key="1">
    <citation type="submission" date="2021-08" db="EMBL/GenBank/DDBJ databases">
        <authorList>
            <person name="Stevens D.C."/>
        </authorList>
    </citation>
    <scope>NUCLEOTIDE SEQUENCE</scope>
    <source>
        <strain evidence="2">DSM 53165</strain>
    </source>
</reference>
<proteinExistence type="predicted"/>
<keyword evidence="1" id="KW-0732">Signal</keyword>
<organism evidence="2 3">
    <name type="scientific">Nannocystis pusilla</name>
    <dbReference type="NCBI Taxonomy" id="889268"/>
    <lineage>
        <taxon>Bacteria</taxon>
        <taxon>Pseudomonadati</taxon>
        <taxon>Myxococcota</taxon>
        <taxon>Polyangia</taxon>
        <taxon>Nannocystales</taxon>
        <taxon>Nannocystaceae</taxon>
        <taxon>Nannocystis</taxon>
    </lineage>
</organism>